<dbReference type="Gene3D" id="3.40.50.1820">
    <property type="entry name" value="alpha/beta hydrolase"/>
    <property type="match status" value="1"/>
</dbReference>
<keyword evidence="5" id="KW-0732">Signal</keyword>
<dbReference type="InterPro" id="IPR002018">
    <property type="entry name" value="CarbesteraseB"/>
</dbReference>
<dbReference type="VEuPathDB" id="VectorBase:ISCI001079"/>
<dbReference type="InterPro" id="IPR019819">
    <property type="entry name" value="Carboxylesterase_B_CS"/>
</dbReference>
<dbReference type="GO" id="GO:0052689">
    <property type="term" value="F:carboxylic ester hydrolase activity"/>
    <property type="evidence" value="ECO:0007669"/>
    <property type="project" value="UniProtKB-KW"/>
</dbReference>
<dbReference type="Pfam" id="PF00135">
    <property type="entry name" value="COesterase"/>
    <property type="match status" value="1"/>
</dbReference>
<dbReference type="PANTHER" id="PTHR43918:SF4">
    <property type="entry name" value="CARBOXYLIC ESTER HYDROLASE"/>
    <property type="match status" value="1"/>
</dbReference>
<dbReference type="PANTHER" id="PTHR43918">
    <property type="entry name" value="ACETYLCHOLINESTERASE"/>
    <property type="match status" value="1"/>
</dbReference>
<evidence type="ECO:0000259" key="6">
    <source>
        <dbReference type="Pfam" id="PF00135"/>
    </source>
</evidence>
<keyword evidence="3" id="KW-0378">Hydrolase</keyword>
<dbReference type="OrthoDB" id="408631at2759"/>
<evidence type="ECO:0000256" key="2">
    <source>
        <dbReference type="ARBA" id="ARBA00022487"/>
    </source>
</evidence>
<reference evidence="7" key="1">
    <citation type="submission" date="2019-04" db="EMBL/GenBank/DDBJ databases">
        <title>An insight into the mialome of Ixodes scapularis.</title>
        <authorList>
            <person name="Ribeiro J.M."/>
            <person name="Mather T.N."/>
            <person name="Karim S."/>
        </authorList>
    </citation>
    <scope>NUCLEOTIDE SEQUENCE</scope>
</reference>
<accession>A0A4D5RZ10</accession>
<dbReference type="AlphaFoldDB" id="A0A4D5RZ10"/>
<dbReference type="VEuPathDB" id="VectorBase:ISCP_023192"/>
<dbReference type="InterPro" id="IPR029058">
    <property type="entry name" value="AB_hydrolase_fold"/>
</dbReference>
<name>A0A4D5RZ10_IXOSC</name>
<evidence type="ECO:0000313" key="7">
    <source>
        <dbReference type="EMBL" id="MOY41117.1"/>
    </source>
</evidence>
<feature type="signal peptide" evidence="5">
    <location>
        <begin position="1"/>
        <end position="20"/>
    </location>
</feature>
<protein>
    <submittedName>
        <fullName evidence="7">Putative acetylcholinesterase/butyrylcholinesterase</fullName>
    </submittedName>
</protein>
<dbReference type="SUPFAM" id="SSF53474">
    <property type="entry name" value="alpha/beta-Hydrolases"/>
    <property type="match status" value="1"/>
</dbReference>
<dbReference type="InterPro" id="IPR050654">
    <property type="entry name" value="AChE-related_enzymes"/>
</dbReference>
<evidence type="ECO:0000256" key="4">
    <source>
        <dbReference type="ARBA" id="ARBA00023180"/>
    </source>
</evidence>
<evidence type="ECO:0000256" key="5">
    <source>
        <dbReference type="SAM" id="SignalP"/>
    </source>
</evidence>
<keyword evidence="4" id="KW-0325">Glycoprotein</keyword>
<dbReference type="PROSITE" id="PS00941">
    <property type="entry name" value="CARBOXYLESTERASE_B_2"/>
    <property type="match status" value="1"/>
</dbReference>
<evidence type="ECO:0000256" key="1">
    <source>
        <dbReference type="ARBA" id="ARBA00005964"/>
    </source>
</evidence>
<dbReference type="EMBL" id="GHJT01007146">
    <property type="protein sequence ID" value="MOY41117.1"/>
    <property type="molecule type" value="Transcribed_RNA"/>
</dbReference>
<proteinExistence type="inferred from homology"/>
<feature type="domain" description="Carboxylesterase type B" evidence="6">
    <location>
        <begin position="22"/>
        <end position="169"/>
    </location>
</feature>
<sequence length="190" mass="21420">MRFIFLTIYVFTAGAVIVRGADHVVKTTLGDVRGTPIKIDNTEIVGFLGLPYARPPTGELRFRKPVEPAPWKDTLNATSVPPSCMQPENVFLSAGFHDESHHSEDCLYLNIWAPTFSEASLFGVVKRPVLVWIHGGALHHGICESQLQQRFRDRAHGTWFVVAMNYRLALSASSRRTRRTLQATWHFMTS</sequence>
<comment type="similarity">
    <text evidence="1">Belongs to the type-B carboxylesterase/lipase family.</text>
</comment>
<evidence type="ECO:0000256" key="3">
    <source>
        <dbReference type="ARBA" id="ARBA00022801"/>
    </source>
</evidence>
<organism evidence="7">
    <name type="scientific">Ixodes scapularis</name>
    <name type="common">Black-legged tick</name>
    <name type="synonym">Deer tick</name>
    <dbReference type="NCBI Taxonomy" id="6945"/>
    <lineage>
        <taxon>Eukaryota</taxon>
        <taxon>Metazoa</taxon>
        <taxon>Ecdysozoa</taxon>
        <taxon>Arthropoda</taxon>
        <taxon>Chelicerata</taxon>
        <taxon>Arachnida</taxon>
        <taxon>Acari</taxon>
        <taxon>Parasitiformes</taxon>
        <taxon>Ixodida</taxon>
        <taxon>Ixodoidea</taxon>
        <taxon>Ixodidae</taxon>
        <taxon>Ixodinae</taxon>
        <taxon>Ixodes</taxon>
    </lineage>
</organism>
<keyword evidence="2" id="KW-0719">Serine esterase</keyword>
<feature type="chain" id="PRO_5020034466" evidence="5">
    <location>
        <begin position="21"/>
        <end position="190"/>
    </location>
</feature>
<dbReference type="VEuPathDB" id="VectorBase:ISCW001079"/>